<accession>A0ABT7DXU3</accession>
<proteinExistence type="predicted"/>
<evidence type="ECO:0000313" key="2">
    <source>
        <dbReference type="Proteomes" id="UP001172778"/>
    </source>
</evidence>
<dbReference type="InterPro" id="IPR021953">
    <property type="entry name" value="DUF3570"/>
</dbReference>
<dbReference type="Pfam" id="PF12094">
    <property type="entry name" value="DUF3570"/>
    <property type="match status" value="1"/>
</dbReference>
<organism evidence="1 2">
    <name type="scientific">Parachitinimonas caeni</name>
    <dbReference type="NCBI Taxonomy" id="3031301"/>
    <lineage>
        <taxon>Bacteria</taxon>
        <taxon>Pseudomonadati</taxon>
        <taxon>Pseudomonadota</taxon>
        <taxon>Betaproteobacteria</taxon>
        <taxon>Neisseriales</taxon>
        <taxon>Chitinibacteraceae</taxon>
        <taxon>Parachitinimonas</taxon>
    </lineage>
</organism>
<dbReference type="Proteomes" id="UP001172778">
    <property type="component" value="Unassembled WGS sequence"/>
</dbReference>
<evidence type="ECO:0000313" key="1">
    <source>
        <dbReference type="EMBL" id="MDK2124856.1"/>
    </source>
</evidence>
<keyword evidence="2" id="KW-1185">Reference proteome</keyword>
<protein>
    <submittedName>
        <fullName evidence="1">DUF3570 domain-containing protein</fullName>
    </submittedName>
</protein>
<dbReference type="SUPFAM" id="SSF56935">
    <property type="entry name" value="Porins"/>
    <property type="match status" value="1"/>
</dbReference>
<sequence length="382" mass="42273">MQLDLAPSAAPEQRRDSIDPAATLGLLMAAALAITPEYASAATPPDGTLVGIKYLDYLDYSQEGDRMRVSAPLLYLSAPLSDAMAMEASATVDSMSGASPEFHNTLSGASKRGIHDRRTAADAKLRRYFERSNFAVGIAHSDENDYRSNAANLEGQWLSANQNTTLTVGLGYSDDHISSENQPKLHETRHTRSVLAGLTQVLSPDDILQSNLSYSDGDGYFSDPYKALDKRPASRHQLAWLTRYNHYFTPLDAALHLDYRYYRDSWNVRSHTLQASWHQDIGSWSVIPSLRYYSQSAASFYSDRFPPAKFGTLYSADHRLGAFGALTLGVKLAKIIATDLVIDIQAEFYQQRSSWKLGGEGSPSLQPMSARIIMIGLNKTFR</sequence>
<gene>
    <name evidence="1" type="ORF">PZA18_12450</name>
</gene>
<reference evidence="1" key="1">
    <citation type="submission" date="2023-03" db="EMBL/GenBank/DDBJ databases">
        <title>Chitinimonas shenzhenensis gen. nov., sp. nov., a novel member of family Burkholderiaceae isolated from activated sludge collected in Shen Zhen, China.</title>
        <authorList>
            <person name="Wang X."/>
        </authorList>
    </citation>
    <scope>NUCLEOTIDE SEQUENCE</scope>
    <source>
        <strain evidence="1">DQS-5</strain>
    </source>
</reference>
<comment type="caution">
    <text evidence="1">The sequence shown here is derived from an EMBL/GenBank/DDBJ whole genome shotgun (WGS) entry which is preliminary data.</text>
</comment>
<name>A0ABT7DXU3_9NEIS</name>
<dbReference type="EMBL" id="JARRAF010000013">
    <property type="protein sequence ID" value="MDK2124856.1"/>
    <property type="molecule type" value="Genomic_DNA"/>
</dbReference>
<dbReference type="RefSeq" id="WP_284101169.1">
    <property type="nucleotide sequence ID" value="NZ_JARRAF010000013.1"/>
</dbReference>